<feature type="repeat" description="WD" evidence="5">
    <location>
        <begin position="287"/>
        <end position="328"/>
    </location>
</feature>
<keyword evidence="8" id="KW-1185">Reference proteome</keyword>
<feature type="repeat" description="WD" evidence="5">
    <location>
        <begin position="462"/>
        <end position="503"/>
    </location>
</feature>
<dbReference type="Proteomes" id="UP001141327">
    <property type="component" value="Unassembled WGS sequence"/>
</dbReference>
<dbReference type="InterPro" id="IPR019775">
    <property type="entry name" value="WD40_repeat_CS"/>
</dbReference>
<feature type="repeat" description="WD" evidence="5">
    <location>
        <begin position="246"/>
        <end position="280"/>
    </location>
</feature>
<feature type="repeat" description="WD" evidence="5">
    <location>
        <begin position="197"/>
        <end position="229"/>
    </location>
</feature>
<feature type="compositionally biased region" description="Low complexity" evidence="6">
    <location>
        <begin position="144"/>
        <end position="154"/>
    </location>
</feature>
<dbReference type="PROSITE" id="PS50294">
    <property type="entry name" value="WD_REPEATS_REGION"/>
    <property type="match status" value="5"/>
</dbReference>
<dbReference type="InterPro" id="IPR006594">
    <property type="entry name" value="LisH"/>
</dbReference>
<dbReference type="PRINTS" id="PR00320">
    <property type="entry name" value="GPROTEINBRPT"/>
</dbReference>
<gene>
    <name evidence="7" type="ORF">PAPYR_3834</name>
</gene>
<dbReference type="Gene3D" id="2.130.10.10">
    <property type="entry name" value="YVTN repeat-like/Quinoprotein amine dehydrogenase"/>
    <property type="match status" value="1"/>
</dbReference>
<dbReference type="InterPro" id="IPR001680">
    <property type="entry name" value="WD40_rpt"/>
</dbReference>
<dbReference type="Pfam" id="PF08513">
    <property type="entry name" value="LisH"/>
    <property type="match status" value="1"/>
</dbReference>
<feature type="region of interest" description="Disordered" evidence="6">
    <location>
        <begin position="92"/>
        <end position="184"/>
    </location>
</feature>
<dbReference type="PANTHER" id="PTHR22846">
    <property type="entry name" value="WD40 REPEAT PROTEIN"/>
    <property type="match status" value="1"/>
</dbReference>
<dbReference type="InterPro" id="IPR020472">
    <property type="entry name" value="WD40_PAC1"/>
</dbReference>
<evidence type="ECO:0000256" key="4">
    <source>
        <dbReference type="ARBA" id="ARBA00023242"/>
    </source>
</evidence>
<evidence type="ECO:0000256" key="2">
    <source>
        <dbReference type="ARBA" id="ARBA00022574"/>
    </source>
</evidence>
<reference evidence="7" key="1">
    <citation type="journal article" date="2022" name="bioRxiv">
        <title>Genomics of Preaxostyla Flagellates Illuminates Evolutionary Transitions and the Path Towards Mitochondrial Loss.</title>
        <authorList>
            <person name="Novak L.V.F."/>
            <person name="Treitli S.C."/>
            <person name="Pyrih J."/>
            <person name="Halakuc P."/>
            <person name="Pipaliya S.V."/>
            <person name="Vacek V."/>
            <person name="Brzon O."/>
            <person name="Soukal P."/>
            <person name="Eme L."/>
            <person name="Dacks J.B."/>
            <person name="Karnkowska A."/>
            <person name="Elias M."/>
            <person name="Hampl V."/>
        </authorList>
    </citation>
    <scope>NUCLEOTIDE SEQUENCE</scope>
    <source>
        <strain evidence="7">RCP-MX</strain>
    </source>
</reference>
<keyword evidence="4" id="KW-0539">Nucleus</keyword>
<dbReference type="SMART" id="SM00320">
    <property type="entry name" value="WD40"/>
    <property type="match status" value="8"/>
</dbReference>
<feature type="repeat" description="WD" evidence="5">
    <location>
        <begin position="370"/>
        <end position="411"/>
    </location>
</feature>
<dbReference type="PROSITE" id="PS50896">
    <property type="entry name" value="LISH"/>
    <property type="match status" value="1"/>
</dbReference>
<evidence type="ECO:0000313" key="8">
    <source>
        <dbReference type="Proteomes" id="UP001141327"/>
    </source>
</evidence>
<evidence type="ECO:0000256" key="3">
    <source>
        <dbReference type="ARBA" id="ARBA00022737"/>
    </source>
</evidence>
<dbReference type="Pfam" id="PF00400">
    <property type="entry name" value="WD40"/>
    <property type="match status" value="7"/>
</dbReference>
<evidence type="ECO:0000256" key="6">
    <source>
        <dbReference type="SAM" id="MobiDB-lite"/>
    </source>
</evidence>
<sequence>MSVSSDELNFLIYRYLQESGFLHSAFTFGNESLITRSNLIGTELPVGSLIKFVQKGLQYTEIEAHVAEDGSEVKCTESFSLIAPHVCHITPPEPDSIPMDLAEAKQSPSGAAPPTPHSALAHSGLGLPAAPSQTHPAPSPPATATPLATSEAHPTTPPAPMSSPPTQPAAQPPPVQSVQALAQQASAGGAPGGVVVLEGHTSEVFICQWNPVMPILATGSGDSTARLWDFGPGRHAPAVLNHFTSTSEKSRDVTTLDWNSEGTSLATGSYDGQARIWALNGDLLRTLTAHRGPIFSLKWNKKGDLLLSGSVDKTAIIWDVATGRVRQQFDFHRAPTLDVDWRNNTSFATCSTDMMIFVCKLGEPRPIKAFTGHTNEVNAVKWDPTGNLLASCSDDGTAKIWTTRQDRCLHDFREHSKEIYTIKWSPTGPSTSNPNLPLCLGTASFDATVKLWDPEAGRLHTLSKHTDPVYSIAFSPNGQYIASGSFDRHLHIWSVRDGALVRSYQGMGGIFEVCWNPAGDRVAACWSDNTVSVLDFRM</sequence>
<dbReference type="InterPro" id="IPR045183">
    <property type="entry name" value="Ebi-like"/>
</dbReference>
<accession>A0ABQ8UMS8</accession>
<dbReference type="PROSITE" id="PS50082">
    <property type="entry name" value="WD_REPEATS_2"/>
    <property type="match status" value="5"/>
</dbReference>
<dbReference type="InterPro" id="IPR015943">
    <property type="entry name" value="WD40/YVTN_repeat-like_dom_sf"/>
</dbReference>
<name>A0ABQ8UMS8_9EUKA</name>
<comment type="caution">
    <text evidence="7">The sequence shown here is derived from an EMBL/GenBank/DDBJ whole genome shotgun (WGS) entry which is preliminary data.</text>
</comment>
<keyword evidence="3" id="KW-0677">Repeat</keyword>
<organism evidence="7 8">
    <name type="scientific">Paratrimastix pyriformis</name>
    <dbReference type="NCBI Taxonomy" id="342808"/>
    <lineage>
        <taxon>Eukaryota</taxon>
        <taxon>Metamonada</taxon>
        <taxon>Preaxostyla</taxon>
        <taxon>Paratrimastigidae</taxon>
        <taxon>Paratrimastix</taxon>
    </lineage>
</organism>
<protein>
    <submittedName>
        <fullName evidence="7">Transducin family protein / WD-40 repeat family protein</fullName>
    </submittedName>
</protein>
<evidence type="ECO:0000256" key="5">
    <source>
        <dbReference type="PROSITE-ProRule" id="PRU00221"/>
    </source>
</evidence>
<dbReference type="EMBL" id="JAPMOS010000015">
    <property type="protein sequence ID" value="KAJ4460103.1"/>
    <property type="molecule type" value="Genomic_DNA"/>
</dbReference>
<dbReference type="SUPFAM" id="SSF50978">
    <property type="entry name" value="WD40 repeat-like"/>
    <property type="match status" value="1"/>
</dbReference>
<evidence type="ECO:0000313" key="7">
    <source>
        <dbReference type="EMBL" id="KAJ4460103.1"/>
    </source>
</evidence>
<keyword evidence="2 5" id="KW-0853">WD repeat</keyword>
<dbReference type="PANTHER" id="PTHR22846:SF2">
    <property type="entry name" value="F-BOX-LIKE_WD REPEAT-CONTAINING PROTEIN EBI"/>
    <property type="match status" value="1"/>
</dbReference>
<dbReference type="Gene3D" id="1.20.960.30">
    <property type="match status" value="1"/>
</dbReference>
<evidence type="ECO:0000256" key="1">
    <source>
        <dbReference type="ARBA" id="ARBA00004123"/>
    </source>
</evidence>
<dbReference type="SMART" id="SM00667">
    <property type="entry name" value="LisH"/>
    <property type="match status" value="1"/>
</dbReference>
<feature type="compositionally biased region" description="Pro residues" evidence="6">
    <location>
        <begin position="155"/>
        <end position="175"/>
    </location>
</feature>
<dbReference type="PROSITE" id="PS00678">
    <property type="entry name" value="WD_REPEATS_1"/>
    <property type="match status" value="1"/>
</dbReference>
<dbReference type="InterPro" id="IPR036322">
    <property type="entry name" value="WD40_repeat_dom_sf"/>
</dbReference>
<comment type="subcellular location">
    <subcellularLocation>
        <location evidence="1">Nucleus</location>
    </subcellularLocation>
</comment>
<proteinExistence type="predicted"/>
<dbReference type="CDD" id="cd00200">
    <property type="entry name" value="WD40"/>
    <property type="match status" value="1"/>
</dbReference>